<name>A0ACC3MYT5_9PEZI</name>
<evidence type="ECO:0000313" key="2">
    <source>
        <dbReference type="Proteomes" id="UP001281147"/>
    </source>
</evidence>
<protein>
    <submittedName>
        <fullName evidence="1">Uncharacterized protein</fullName>
    </submittedName>
</protein>
<keyword evidence="2" id="KW-1185">Reference proteome</keyword>
<proteinExistence type="predicted"/>
<reference evidence="1" key="1">
    <citation type="submission" date="2023-07" db="EMBL/GenBank/DDBJ databases">
        <title>Black Yeasts Isolated from many extreme environments.</title>
        <authorList>
            <person name="Coleine C."/>
            <person name="Stajich J.E."/>
            <person name="Selbmann L."/>
        </authorList>
    </citation>
    <scope>NUCLEOTIDE SEQUENCE</scope>
    <source>
        <strain evidence="1">CCFEE 5714</strain>
    </source>
</reference>
<accession>A0ACC3MYT5</accession>
<dbReference type="EMBL" id="JAUTXU010000118">
    <property type="protein sequence ID" value="KAK3706662.1"/>
    <property type="molecule type" value="Genomic_DNA"/>
</dbReference>
<comment type="caution">
    <text evidence="1">The sequence shown here is derived from an EMBL/GenBank/DDBJ whole genome shotgun (WGS) entry which is preliminary data.</text>
</comment>
<evidence type="ECO:0000313" key="1">
    <source>
        <dbReference type="EMBL" id="KAK3706662.1"/>
    </source>
</evidence>
<gene>
    <name evidence="1" type="ORF">LTR37_012671</name>
</gene>
<sequence length="344" mass="39627">MADMSLVKAGIVWAMPVRPDLLGDRLEAYAKSLPVLQALRLCHRFGTGSQVHVTKLPTEILLSVEDIVLHHHRNGWKRYDWSDAFAHFESRCEPMEHIHDPYDLIYDIRCEYRDQLCETCQAEDGEEECDQDCDSIVHQKANECLASDGFEWRYGVCETQRDKWLTAINQHPGKNFAKYDEILRKHFGLCAHFSTTRVALEDPKAWPSDPKHDWHMEDELQTTICYLTLPTQMTAKKTFGLSEIELHGGGASIPGTRSSLVHLPTLHQREERVKQFKHALRTLKLEPYVHLSQLNDVVGKGTETADPMQGNEIEKAKVHAKMKKDLEKGEWPQLVMLVNTNYEW</sequence>
<organism evidence="1 2">
    <name type="scientific">Vermiconidia calcicola</name>
    <dbReference type="NCBI Taxonomy" id="1690605"/>
    <lineage>
        <taxon>Eukaryota</taxon>
        <taxon>Fungi</taxon>
        <taxon>Dikarya</taxon>
        <taxon>Ascomycota</taxon>
        <taxon>Pezizomycotina</taxon>
        <taxon>Dothideomycetes</taxon>
        <taxon>Dothideomycetidae</taxon>
        <taxon>Mycosphaerellales</taxon>
        <taxon>Extremaceae</taxon>
        <taxon>Vermiconidia</taxon>
    </lineage>
</organism>
<dbReference type="Proteomes" id="UP001281147">
    <property type="component" value="Unassembled WGS sequence"/>
</dbReference>